<name>A0A2T3A209_9PEZI</name>
<feature type="region of interest" description="Disordered" evidence="2">
    <location>
        <begin position="210"/>
        <end position="280"/>
    </location>
</feature>
<feature type="transmembrane region" description="Helical" evidence="3">
    <location>
        <begin position="380"/>
        <end position="399"/>
    </location>
</feature>
<dbReference type="InterPro" id="IPR004713">
    <property type="entry name" value="CaH_exchang"/>
</dbReference>
<evidence type="ECO:0000256" key="3">
    <source>
        <dbReference type="SAM" id="Phobius"/>
    </source>
</evidence>
<feature type="transmembrane region" description="Helical" evidence="3">
    <location>
        <begin position="295"/>
        <end position="314"/>
    </location>
</feature>
<evidence type="ECO:0000256" key="1">
    <source>
        <dbReference type="ARBA" id="ARBA00023065"/>
    </source>
</evidence>
<dbReference type="OrthoDB" id="4769676at2759"/>
<dbReference type="GO" id="GO:0006874">
    <property type="term" value="P:intracellular calcium ion homeostasis"/>
    <property type="evidence" value="ECO:0007669"/>
    <property type="project" value="TreeGrafter"/>
</dbReference>
<dbReference type="GO" id="GO:0015369">
    <property type="term" value="F:calcium:proton antiporter activity"/>
    <property type="evidence" value="ECO:0007669"/>
    <property type="project" value="TreeGrafter"/>
</dbReference>
<keyword evidence="1" id="KW-0406">Ion transport</keyword>
<feature type="compositionally biased region" description="Polar residues" evidence="2">
    <location>
        <begin position="157"/>
        <end position="172"/>
    </location>
</feature>
<dbReference type="PANTHER" id="PTHR31503">
    <property type="entry name" value="VACUOLAR CALCIUM ION TRANSPORTER"/>
    <property type="match status" value="1"/>
</dbReference>
<proteinExistence type="predicted"/>
<feature type="region of interest" description="Disordered" evidence="2">
    <location>
        <begin position="132"/>
        <end position="176"/>
    </location>
</feature>
<feature type="transmembrane region" description="Helical" evidence="3">
    <location>
        <begin position="354"/>
        <end position="374"/>
    </location>
</feature>
<accession>A0A2T3A209</accession>
<reference evidence="4 5" key="1">
    <citation type="journal article" date="2018" name="Mycol. Prog.">
        <title>Coniella lustricola, a new species from submerged detritus.</title>
        <authorList>
            <person name="Raudabaugh D.B."/>
            <person name="Iturriaga T."/>
            <person name="Carver A."/>
            <person name="Mondo S."/>
            <person name="Pangilinan J."/>
            <person name="Lipzen A."/>
            <person name="He G."/>
            <person name="Amirebrahimi M."/>
            <person name="Grigoriev I.V."/>
            <person name="Miller A.N."/>
        </authorList>
    </citation>
    <scope>NUCLEOTIDE SEQUENCE [LARGE SCALE GENOMIC DNA]</scope>
    <source>
        <strain evidence="4 5">B22-T-1</strain>
    </source>
</reference>
<protein>
    <recommendedName>
        <fullName evidence="6">Sodium/calcium exchanger protein-domain-containing protein</fullName>
    </recommendedName>
</protein>
<dbReference type="PANTHER" id="PTHR31503:SF18">
    <property type="entry name" value="CA(2+)_H(+) EXCHANGER, PUTATIVE (EUROFUNG)-RELATED"/>
    <property type="match status" value="1"/>
</dbReference>
<organism evidence="4 5">
    <name type="scientific">Coniella lustricola</name>
    <dbReference type="NCBI Taxonomy" id="2025994"/>
    <lineage>
        <taxon>Eukaryota</taxon>
        <taxon>Fungi</taxon>
        <taxon>Dikarya</taxon>
        <taxon>Ascomycota</taxon>
        <taxon>Pezizomycotina</taxon>
        <taxon>Sordariomycetes</taxon>
        <taxon>Sordariomycetidae</taxon>
        <taxon>Diaporthales</taxon>
        <taxon>Schizoparmaceae</taxon>
        <taxon>Coniella</taxon>
    </lineage>
</organism>
<dbReference type="STRING" id="2025994.A0A2T3A209"/>
<gene>
    <name evidence="4" type="ORF">BD289DRAFT_41797</name>
</gene>
<dbReference type="Proteomes" id="UP000241462">
    <property type="component" value="Unassembled WGS sequence"/>
</dbReference>
<keyword evidence="3" id="KW-1133">Transmembrane helix</keyword>
<evidence type="ECO:0000313" key="4">
    <source>
        <dbReference type="EMBL" id="PSR81395.1"/>
    </source>
</evidence>
<sequence length="421" mass="44482">MLTWRVRAGGHPGSLARALTGRCGLGPLTSPRRPLSHMKPLPARHHSFPSFSLSPCRISSRFLPLPDSQQFSPISSLCSCCLLNLNLNLNQANIRHCRTLAIVTLANPPTSMKETSPDGPYIDRLRSWASSKVHGGNRSTARGPGPQHDPSLLPISSDPTRSTTHSSSQGSATRAAVSLPSSSIGINGGASDNGILLPGLAHDTLHSAGYETSKRHRGSTSSSSQNAGSHIDPQAGSQPSSSTQAARKGSQLRTKGPAESNEKTQADPAGPQGPEAQEADKGSIVTRFIATSRKILLHSWLNVLLIFVPVGIAVEFVPNVSPTVVFTMNAIAIIPLAGLLSHATETVAHRMGDAIGALLNITFGNAVELIILYVLCVSNVRTRVCLFGVLCVCVCMCVLRVRTRHLGCQSASQPTSARYAG</sequence>
<dbReference type="InParanoid" id="A0A2T3A209"/>
<evidence type="ECO:0000313" key="5">
    <source>
        <dbReference type="Proteomes" id="UP000241462"/>
    </source>
</evidence>
<keyword evidence="3" id="KW-0812">Transmembrane</keyword>
<evidence type="ECO:0000256" key="2">
    <source>
        <dbReference type="SAM" id="MobiDB-lite"/>
    </source>
</evidence>
<keyword evidence="1" id="KW-0813">Transport</keyword>
<feature type="transmembrane region" description="Helical" evidence="3">
    <location>
        <begin position="320"/>
        <end position="342"/>
    </location>
</feature>
<keyword evidence="3" id="KW-0472">Membrane</keyword>
<feature type="compositionally biased region" description="Polar residues" evidence="2">
    <location>
        <begin position="235"/>
        <end position="245"/>
    </location>
</feature>
<evidence type="ECO:0008006" key="6">
    <source>
        <dbReference type="Google" id="ProtNLM"/>
    </source>
</evidence>
<keyword evidence="5" id="KW-1185">Reference proteome</keyword>
<dbReference type="EMBL" id="KZ678504">
    <property type="protein sequence ID" value="PSR81395.1"/>
    <property type="molecule type" value="Genomic_DNA"/>
</dbReference>
<dbReference type="GO" id="GO:0000329">
    <property type="term" value="C:fungal-type vacuole membrane"/>
    <property type="evidence" value="ECO:0007669"/>
    <property type="project" value="TreeGrafter"/>
</dbReference>
<dbReference type="AlphaFoldDB" id="A0A2T3A209"/>